<name>A0A6M0QAJ3_9BACI</name>
<dbReference type="EMBL" id="JAAIWM010000007">
    <property type="protein sequence ID" value="NEY73411.1"/>
    <property type="molecule type" value="Genomic_DNA"/>
</dbReference>
<dbReference type="AlphaFoldDB" id="A0A6M0QAJ3"/>
<accession>A0A6M0QAJ3</accession>
<dbReference type="Proteomes" id="UP000481043">
    <property type="component" value="Unassembled WGS sequence"/>
</dbReference>
<comment type="caution">
    <text evidence="1">The sequence shown here is derived from an EMBL/GenBank/DDBJ whole genome shotgun (WGS) entry which is preliminary data.</text>
</comment>
<gene>
    <name evidence="1" type="ORF">G4D63_16880</name>
</gene>
<evidence type="ECO:0000313" key="2">
    <source>
        <dbReference type="Proteomes" id="UP000481043"/>
    </source>
</evidence>
<organism evidence="1 2">
    <name type="scientific">Bacillus mesophilus</name>
    <dbReference type="NCBI Taxonomy" id="1808955"/>
    <lineage>
        <taxon>Bacteria</taxon>
        <taxon>Bacillati</taxon>
        <taxon>Bacillota</taxon>
        <taxon>Bacilli</taxon>
        <taxon>Bacillales</taxon>
        <taxon>Bacillaceae</taxon>
        <taxon>Bacillus</taxon>
    </lineage>
</organism>
<dbReference type="RefSeq" id="WP_163180933.1">
    <property type="nucleotide sequence ID" value="NZ_JAAIWM010000007.1"/>
</dbReference>
<sequence length="91" mass="10908">MKMIKMIVGFIVSVFLGLLFMGGLDIEDIKFSRNIRKLKKESWFKELSDNGIYYEKIYQNPKVREYLCQEHIVEKVINNEQERTYLISLLK</sequence>
<keyword evidence="2" id="KW-1185">Reference proteome</keyword>
<protein>
    <submittedName>
        <fullName evidence="1">Uncharacterized protein</fullName>
    </submittedName>
</protein>
<evidence type="ECO:0000313" key="1">
    <source>
        <dbReference type="EMBL" id="NEY73411.1"/>
    </source>
</evidence>
<reference evidence="1 2" key="1">
    <citation type="submission" date="2020-02" db="EMBL/GenBank/DDBJ databases">
        <title>Bacillus aquiflavi sp. nov., isolated from yellow water of strong flavor Chinese baijiu in Yibin region of China.</title>
        <authorList>
            <person name="Xie J."/>
        </authorList>
    </citation>
    <scope>NUCLEOTIDE SEQUENCE [LARGE SCALE GENOMIC DNA]</scope>
    <source>
        <strain evidence="1 2">SA4</strain>
    </source>
</reference>
<proteinExistence type="predicted"/>